<gene>
    <name evidence="1" type="ORF">PMAYCL1PPCAC_23031</name>
</gene>
<dbReference type="EMBL" id="BTRK01000005">
    <property type="protein sequence ID" value="GMR52836.1"/>
    <property type="molecule type" value="Genomic_DNA"/>
</dbReference>
<comment type="caution">
    <text evidence="1">The sequence shown here is derived from an EMBL/GenBank/DDBJ whole genome shotgun (WGS) entry which is preliminary data.</text>
</comment>
<organism evidence="1 2">
    <name type="scientific">Pristionchus mayeri</name>
    <dbReference type="NCBI Taxonomy" id="1317129"/>
    <lineage>
        <taxon>Eukaryota</taxon>
        <taxon>Metazoa</taxon>
        <taxon>Ecdysozoa</taxon>
        <taxon>Nematoda</taxon>
        <taxon>Chromadorea</taxon>
        <taxon>Rhabditida</taxon>
        <taxon>Rhabditina</taxon>
        <taxon>Diplogasteromorpha</taxon>
        <taxon>Diplogasteroidea</taxon>
        <taxon>Neodiplogasteridae</taxon>
        <taxon>Pristionchus</taxon>
    </lineage>
</organism>
<sequence>MGRDHWGGSESGIYSAGFLVDLLNGGSASGGTGSGGASWRSTGSLVQLGDDGVAHLLELLLLVLELVLLGGLVRVQPAEDLIALALDGLSVVGGDLVLELLVVEGLLHVEGVRLEGVLRADTLLLGIILSLQLLGIGHHLLDLVLRETSLVVGDGDLVLLSSGLVLGRDVEDTVGINVEGDLDLGHSTGRGRDARELELAEQVVVLGHGTLSLVHLDEYPGLVVSVGGEGLGGLGGDGGVALDKRGHHTTSSLDTERQRGDVEKEQVLDGLGLVSREDSSLDCGSVGNGLIGVDALVEFLSGEEVREELLDLGDTGGSSDKDDVVDGRLVHLGVSERLLDGVHRGTEEVSAKLLEASTSNVGVEVDSLEERVDLDRGLGRRGEGSLCALASGSQTAECTRVRCQILLVLSLELGNEVVDHAVVEVLSSEMGVSSSGLDLEDSVLNGEDGHIEGSSSEIEDEHVALSASLLVETVSDSGGRGLVDDSEHVEASDGTGVLGGLTLGVVEVSGDSDDGVLDGRSEEGLSGLLHLDEHHGGDLLGGERLVLSLVVDLHLGLATLGRDDLQGPVLHVRLDGLVVELASDESLGVEDGVVGVHGDLVLGGISDETLAVGESDIRGSSAVTLVVGDDLDLAVHEDTHARVGRAQIDSDCVRLTHFECVCGSE</sequence>
<evidence type="ECO:0000313" key="1">
    <source>
        <dbReference type="EMBL" id="GMR52836.1"/>
    </source>
</evidence>
<dbReference type="Proteomes" id="UP001328107">
    <property type="component" value="Unassembled WGS sequence"/>
</dbReference>
<dbReference type="AlphaFoldDB" id="A0AAN5CXC7"/>
<evidence type="ECO:0000313" key="2">
    <source>
        <dbReference type="Proteomes" id="UP001328107"/>
    </source>
</evidence>
<protein>
    <submittedName>
        <fullName evidence="1">Uncharacterized protein</fullName>
    </submittedName>
</protein>
<dbReference type="InterPro" id="IPR019651">
    <property type="entry name" value="Glutamate_DH_NAD-spec"/>
</dbReference>
<name>A0AAN5CXC7_9BILA</name>
<dbReference type="Pfam" id="PF10712">
    <property type="entry name" value="NAD-GH"/>
    <property type="match status" value="1"/>
</dbReference>
<proteinExistence type="predicted"/>
<feature type="non-terminal residue" evidence="1">
    <location>
        <position position="665"/>
    </location>
</feature>
<accession>A0AAN5CXC7</accession>
<keyword evidence="2" id="KW-1185">Reference proteome</keyword>
<reference evidence="2" key="1">
    <citation type="submission" date="2022-10" db="EMBL/GenBank/DDBJ databases">
        <title>Genome assembly of Pristionchus species.</title>
        <authorList>
            <person name="Yoshida K."/>
            <person name="Sommer R.J."/>
        </authorList>
    </citation>
    <scope>NUCLEOTIDE SEQUENCE [LARGE SCALE GENOMIC DNA]</scope>
    <source>
        <strain evidence="2">RS5460</strain>
    </source>
</reference>